<feature type="region of interest" description="Disordered" evidence="8">
    <location>
        <begin position="53"/>
        <end position="74"/>
    </location>
</feature>
<dbReference type="GO" id="GO:0031080">
    <property type="term" value="C:nuclear pore outer ring"/>
    <property type="evidence" value="ECO:0007669"/>
    <property type="project" value="TreeGrafter"/>
</dbReference>
<dbReference type="STRING" id="231916.A0A409YPG0"/>
<keyword evidence="3" id="KW-0653">Protein transport</keyword>
<evidence type="ECO:0000313" key="9">
    <source>
        <dbReference type="EMBL" id="PPR04880.1"/>
    </source>
</evidence>
<keyword evidence="7" id="KW-0472">Membrane</keyword>
<name>A0A409YPG0_9AGAR</name>
<keyword evidence="1 7" id="KW-0813">Transport</keyword>
<evidence type="ECO:0000256" key="3">
    <source>
        <dbReference type="ARBA" id="ARBA00022927"/>
    </source>
</evidence>
<dbReference type="GO" id="GO:0031965">
    <property type="term" value="C:nuclear membrane"/>
    <property type="evidence" value="ECO:0007669"/>
    <property type="project" value="UniProtKB-SubCell"/>
</dbReference>
<dbReference type="Proteomes" id="UP000284706">
    <property type="component" value="Unassembled WGS sequence"/>
</dbReference>
<dbReference type="InParanoid" id="A0A409YPG0"/>
<comment type="similarity">
    <text evidence="7">Belongs to the nucleoporin Nup84/Nup107 family.</text>
</comment>
<comment type="caution">
    <text evidence="9">The sequence shown here is derived from an EMBL/GenBank/DDBJ whole genome shotgun (WGS) entry which is preliminary data.</text>
</comment>
<feature type="compositionally biased region" description="Acidic residues" evidence="8">
    <location>
        <begin position="54"/>
        <end position="68"/>
    </location>
</feature>
<dbReference type="Gene3D" id="1.10.3450.20">
    <property type="match status" value="1"/>
</dbReference>
<reference evidence="9 10" key="1">
    <citation type="journal article" date="2018" name="Evol. Lett.">
        <title>Horizontal gene cluster transfer increased hallucinogenic mushroom diversity.</title>
        <authorList>
            <person name="Reynolds H.T."/>
            <person name="Vijayakumar V."/>
            <person name="Gluck-Thaler E."/>
            <person name="Korotkin H.B."/>
            <person name="Matheny P.B."/>
            <person name="Slot J.C."/>
        </authorList>
    </citation>
    <scope>NUCLEOTIDE SEQUENCE [LARGE SCALE GENOMIC DNA]</scope>
    <source>
        <strain evidence="9 10">SRW20</strain>
    </source>
</reference>
<feature type="non-terminal residue" evidence="9">
    <location>
        <position position="1"/>
    </location>
</feature>
<keyword evidence="6 7" id="KW-0539">Nucleus</keyword>
<evidence type="ECO:0000256" key="2">
    <source>
        <dbReference type="ARBA" id="ARBA00022816"/>
    </source>
</evidence>
<dbReference type="AlphaFoldDB" id="A0A409YPG0"/>
<evidence type="ECO:0000256" key="6">
    <source>
        <dbReference type="ARBA" id="ARBA00023242"/>
    </source>
</evidence>
<evidence type="ECO:0000256" key="4">
    <source>
        <dbReference type="ARBA" id="ARBA00023010"/>
    </source>
</evidence>
<keyword evidence="10" id="KW-1185">Reference proteome</keyword>
<keyword evidence="4 7" id="KW-0811">Translocation</keyword>
<evidence type="ECO:0000256" key="5">
    <source>
        <dbReference type="ARBA" id="ARBA00023132"/>
    </source>
</evidence>
<comment type="subcellular location">
    <subcellularLocation>
        <location evidence="7">Nucleus</location>
        <location evidence="7">Nuclear pore complex</location>
    </subcellularLocation>
    <subcellularLocation>
        <location evidence="7">Nucleus membrane</location>
    </subcellularLocation>
</comment>
<organism evidence="9 10">
    <name type="scientific">Gymnopilus dilepis</name>
    <dbReference type="NCBI Taxonomy" id="231916"/>
    <lineage>
        <taxon>Eukaryota</taxon>
        <taxon>Fungi</taxon>
        <taxon>Dikarya</taxon>
        <taxon>Basidiomycota</taxon>
        <taxon>Agaricomycotina</taxon>
        <taxon>Agaricomycetes</taxon>
        <taxon>Agaricomycetidae</taxon>
        <taxon>Agaricales</taxon>
        <taxon>Agaricineae</taxon>
        <taxon>Hymenogastraceae</taxon>
        <taxon>Gymnopilus</taxon>
    </lineage>
</organism>
<evidence type="ECO:0000256" key="1">
    <source>
        <dbReference type="ARBA" id="ARBA00022448"/>
    </source>
</evidence>
<evidence type="ECO:0000256" key="7">
    <source>
        <dbReference type="RuleBase" id="RU365072"/>
    </source>
</evidence>
<dbReference type="PANTHER" id="PTHR13003:SF2">
    <property type="entry name" value="NUCLEAR PORE COMPLEX PROTEIN NUP107"/>
    <property type="match status" value="1"/>
</dbReference>
<keyword evidence="2" id="KW-0509">mRNA transport</keyword>
<comment type="function">
    <text evidence="7">Functions as a component of the nuclear pore complex (NPC).</text>
</comment>
<proteinExistence type="inferred from homology"/>
<evidence type="ECO:0000313" key="10">
    <source>
        <dbReference type="Proteomes" id="UP000284706"/>
    </source>
</evidence>
<sequence length="617" mass="68955">SYEKSLLQALYGYIRAGRLSEAVEVCRRAHQPWRAASLRGSLIFQWKAISTEPKDDEVSDEEDDEEESLGFSGNPNRTLWKTTCIRAALSPTLSDPERILYASLAPSSQTLSILKSACRTFEDHLWVEVSVMCEERASRELERLKKWSFWEGGLEAVERGLPDTESAEVGEEQKEREEKEWEGEVRGVLEALKGVSVVEGPPADHAFHYSQLHIILDDTDTLLKTFAEGLKNGAYMPDTFEYDAMCRFFAHLCLFLQLIDVPTPLDSTHAILEAYIKVLEDAGQRDLIALYAGALGTNAVQRYAAFLVSLGLSADVEERRQALTRANEHGLDVVQVAKTAAERTIGEAFGILPELKDPLPSIVKLQPPPNDAELFLLRSIEWTTFMPETYQLALEQATVILRYFLGAGRIQSAQSLLALLPDALTSLSTPEEIATEYLHYRQFFVIWELIERVTECQGREAVVMQGTGGGSQREVRAAWVGELRDLIDQAHDRIMRLLTTEWLIADIEGDQRAAAVKRSEDLVRIRQIFIPELIIKLHFMLFSSRKVIPENLKRALDLVNVVADARYNLYDDFVGGSGSGKRRGGRTLGEYLGAVRQAVLAGLEGGGSDPWRIVSGG</sequence>
<dbReference type="GO" id="GO:0017056">
    <property type="term" value="F:structural constituent of nuclear pore"/>
    <property type="evidence" value="ECO:0007669"/>
    <property type="project" value="UniProtKB-UniRule"/>
</dbReference>
<dbReference type="GO" id="GO:0000973">
    <property type="term" value="P:post-transcriptional tethering of RNA polymerase II gene DNA at nuclear periphery"/>
    <property type="evidence" value="ECO:0007669"/>
    <property type="project" value="TreeGrafter"/>
</dbReference>
<dbReference type="OrthoDB" id="3098at2759"/>
<dbReference type="Gene3D" id="1.20.190.50">
    <property type="match status" value="1"/>
</dbReference>
<dbReference type="FunCoup" id="A0A409YPG0">
    <property type="interactions" value="531"/>
</dbReference>
<dbReference type="GO" id="GO:0006406">
    <property type="term" value="P:mRNA export from nucleus"/>
    <property type="evidence" value="ECO:0007669"/>
    <property type="project" value="TreeGrafter"/>
</dbReference>
<accession>A0A409YPG0</accession>
<dbReference type="Pfam" id="PF04121">
    <property type="entry name" value="Nup84_Nup100"/>
    <property type="match status" value="1"/>
</dbReference>
<dbReference type="EMBL" id="NHYE01000555">
    <property type="protein sequence ID" value="PPR04880.1"/>
    <property type="molecule type" value="Genomic_DNA"/>
</dbReference>
<protein>
    <recommendedName>
        <fullName evidence="7">Nuclear pore complex protein</fullName>
    </recommendedName>
</protein>
<dbReference type="InterPro" id="IPR007252">
    <property type="entry name" value="Nup84/Nup107"/>
</dbReference>
<comment type="subunit">
    <text evidence="7">Part of the nuclear pore complex (NPC).</text>
</comment>
<dbReference type="GO" id="GO:0006606">
    <property type="term" value="P:protein import into nucleus"/>
    <property type="evidence" value="ECO:0007669"/>
    <property type="project" value="TreeGrafter"/>
</dbReference>
<dbReference type="PANTHER" id="PTHR13003">
    <property type="entry name" value="NUP107-RELATED"/>
    <property type="match status" value="1"/>
</dbReference>
<keyword evidence="5 7" id="KW-0906">Nuclear pore complex</keyword>
<gene>
    <name evidence="9" type="ORF">CVT26_012721</name>
</gene>
<evidence type="ECO:0000256" key="8">
    <source>
        <dbReference type="SAM" id="MobiDB-lite"/>
    </source>
</evidence>